<dbReference type="Pfam" id="PF06439">
    <property type="entry name" value="3keto-disac_hyd"/>
    <property type="match status" value="1"/>
</dbReference>
<dbReference type="RefSeq" id="WP_079469783.1">
    <property type="nucleotide sequence ID" value="NZ_FUZZ01000001.1"/>
</dbReference>
<dbReference type="Gene3D" id="2.60.120.560">
    <property type="entry name" value="Exo-inulinase, domain 1"/>
    <property type="match status" value="1"/>
</dbReference>
<dbReference type="Proteomes" id="UP000190166">
    <property type="component" value="Unassembled WGS sequence"/>
</dbReference>
<dbReference type="AlphaFoldDB" id="A0A1T5NQL8"/>
<accession>A0A1T5NQL8</accession>
<sequence>MLRYVMLTLSGIIGFAHICAAQELQAVNRTVSGDAVIHLNEAPGAGIAWIKNKQFANGTIEFDVKGKNVLQQSFVGIAFHGVNDSTYDAIYFRPFNFQVPEAGRRSHAVQYISLPANDWPFLREQYPGKYEHEVNPSTDPNKWFHVKIVVTDTEATAYLNGDRCLTVTLLSKQKNGMIGYWVGNNSGGDWKNLTIN</sequence>
<name>A0A1T5NQL8_9BACT</name>
<dbReference type="EMBL" id="FUZZ01000001">
    <property type="protein sequence ID" value="SKD02725.1"/>
    <property type="molecule type" value="Genomic_DNA"/>
</dbReference>
<evidence type="ECO:0000313" key="3">
    <source>
        <dbReference type="Proteomes" id="UP000190166"/>
    </source>
</evidence>
<protein>
    <recommendedName>
        <fullName evidence="1">3-keto-alpha-glucoside-1,2-lyase/3-keto-2-hydroxy-glucal hydratase domain-containing protein</fullName>
    </recommendedName>
</protein>
<evidence type="ECO:0000313" key="2">
    <source>
        <dbReference type="EMBL" id="SKD02725.1"/>
    </source>
</evidence>
<reference evidence="3" key="1">
    <citation type="submission" date="2017-02" db="EMBL/GenBank/DDBJ databases">
        <authorList>
            <person name="Varghese N."/>
            <person name="Submissions S."/>
        </authorList>
    </citation>
    <scope>NUCLEOTIDE SEQUENCE [LARGE SCALE GENOMIC DNA]</scope>
    <source>
        <strain evidence="3">DSM 18108</strain>
    </source>
</reference>
<organism evidence="2 3">
    <name type="scientific">Chitinophaga ginsengisegetis</name>
    <dbReference type="NCBI Taxonomy" id="393003"/>
    <lineage>
        <taxon>Bacteria</taxon>
        <taxon>Pseudomonadati</taxon>
        <taxon>Bacteroidota</taxon>
        <taxon>Chitinophagia</taxon>
        <taxon>Chitinophagales</taxon>
        <taxon>Chitinophagaceae</taxon>
        <taxon>Chitinophaga</taxon>
    </lineage>
</organism>
<dbReference type="GO" id="GO:0004553">
    <property type="term" value="F:hydrolase activity, hydrolyzing O-glycosyl compounds"/>
    <property type="evidence" value="ECO:0007669"/>
    <property type="project" value="UniProtKB-ARBA"/>
</dbReference>
<evidence type="ECO:0000259" key="1">
    <source>
        <dbReference type="Pfam" id="PF06439"/>
    </source>
</evidence>
<dbReference type="InterPro" id="IPR010496">
    <property type="entry name" value="AL/BT2_dom"/>
</dbReference>
<feature type="domain" description="3-keto-alpha-glucoside-1,2-lyase/3-keto-2-hydroxy-glucal hydratase" evidence="1">
    <location>
        <begin position="33"/>
        <end position="195"/>
    </location>
</feature>
<keyword evidence="3" id="KW-1185">Reference proteome</keyword>
<dbReference type="GO" id="GO:0005975">
    <property type="term" value="P:carbohydrate metabolic process"/>
    <property type="evidence" value="ECO:0007669"/>
    <property type="project" value="UniProtKB-ARBA"/>
</dbReference>
<dbReference type="SUPFAM" id="SSF49899">
    <property type="entry name" value="Concanavalin A-like lectins/glucanases"/>
    <property type="match status" value="1"/>
</dbReference>
<dbReference type="InterPro" id="IPR013320">
    <property type="entry name" value="ConA-like_dom_sf"/>
</dbReference>
<dbReference type="STRING" id="393003.SAMN05660461_2622"/>
<gene>
    <name evidence="2" type="ORF">SAMN05660461_2622</name>
</gene>
<proteinExistence type="predicted"/>